<evidence type="ECO:0000313" key="1">
    <source>
        <dbReference type="EMBL" id="KAJ6255834.1"/>
    </source>
</evidence>
<keyword evidence="2" id="KW-1185">Reference proteome</keyword>
<dbReference type="AlphaFoldDB" id="A0AAD6NF49"/>
<dbReference type="EMBL" id="JAQGDS010000019">
    <property type="protein sequence ID" value="KAJ6255834.1"/>
    <property type="molecule type" value="Genomic_DNA"/>
</dbReference>
<organism evidence="1 2">
    <name type="scientific">Drechslerella dactyloides</name>
    <name type="common">Nematode-trapping fungus</name>
    <name type="synonym">Arthrobotrys dactyloides</name>
    <dbReference type="NCBI Taxonomy" id="74499"/>
    <lineage>
        <taxon>Eukaryota</taxon>
        <taxon>Fungi</taxon>
        <taxon>Dikarya</taxon>
        <taxon>Ascomycota</taxon>
        <taxon>Pezizomycotina</taxon>
        <taxon>Orbiliomycetes</taxon>
        <taxon>Orbiliales</taxon>
        <taxon>Orbiliaceae</taxon>
        <taxon>Drechslerella</taxon>
    </lineage>
</organism>
<evidence type="ECO:0000313" key="2">
    <source>
        <dbReference type="Proteomes" id="UP001221413"/>
    </source>
</evidence>
<protein>
    <submittedName>
        <fullName evidence="1">Uncharacterized protein</fullName>
    </submittedName>
</protein>
<reference evidence="1" key="1">
    <citation type="submission" date="2023-01" db="EMBL/GenBank/DDBJ databases">
        <title>The chitinases involved in constricting ring structure development in the nematode-trapping fungus Drechslerella dactyloides.</title>
        <authorList>
            <person name="Wang R."/>
            <person name="Zhang L."/>
            <person name="Tang P."/>
            <person name="Li S."/>
            <person name="Liang L."/>
        </authorList>
    </citation>
    <scope>NUCLEOTIDE SEQUENCE</scope>
    <source>
        <strain evidence="1">YMF1.00031</strain>
    </source>
</reference>
<name>A0AAD6NF49_DREDA</name>
<comment type="caution">
    <text evidence="1">The sequence shown here is derived from an EMBL/GenBank/DDBJ whole genome shotgun (WGS) entry which is preliminary data.</text>
</comment>
<dbReference type="Proteomes" id="UP001221413">
    <property type="component" value="Unassembled WGS sequence"/>
</dbReference>
<accession>A0AAD6NF49</accession>
<gene>
    <name evidence="1" type="ORF">Dda_9444</name>
</gene>
<sequence>MSTCTWPDAVVDDIDAMHDGGWNGLFDRDAGPLQLHAIHGEWLRAPRFTRWDAALAFPSGRPPGPLPSTVSSFRIVPTPADVCKPTMPWVHMLKDACGTLQIHPTQAPNSQKSQI</sequence>
<proteinExistence type="predicted"/>